<dbReference type="EMBL" id="BSPW01000059">
    <property type="protein sequence ID" value="GLT18854.1"/>
    <property type="molecule type" value="Genomic_DNA"/>
</dbReference>
<evidence type="ECO:0000313" key="1">
    <source>
        <dbReference type="EMBL" id="GLT18854.1"/>
    </source>
</evidence>
<keyword evidence="2" id="KW-1185">Reference proteome</keyword>
<organism evidence="1 2">
    <name type="scientific">Vibrio zhanjiangensis</name>
    <dbReference type="NCBI Taxonomy" id="1046128"/>
    <lineage>
        <taxon>Bacteria</taxon>
        <taxon>Pseudomonadati</taxon>
        <taxon>Pseudomonadota</taxon>
        <taxon>Gammaproteobacteria</taxon>
        <taxon>Vibrionales</taxon>
        <taxon>Vibrionaceae</taxon>
        <taxon>Vibrio</taxon>
    </lineage>
</organism>
<accession>A0ABQ6F0V2</accession>
<evidence type="ECO:0000313" key="2">
    <source>
        <dbReference type="Proteomes" id="UP001157138"/>
    </source>
</evidence>
<name>A0ABQ6F0V2_9VIBR</name>
<comment type="caution">
    <text evidence="1">The sequence shown here is derived from an EMBL/GenBank/DDBJ whole genome shotgun (WGS) entry which is preliminary data.</text>
</comment>
<dbReference type="Proteomes" id="UP001157138">
    <property type="component" value="Unassembled WGS sequence"/>
</dbReference>
<gene>
    <name evidence="1" type="ORF">GCM10007938_26360</name>
</gene>
<dbReference type="InterPro" id="IPR011009">
    <property type="entry name" value="Kinase-like_dom_sf"/>
</dbReference>
<proteinExistence type="predicted"/>
<reference evidence="2" key="1">
    <citation type="journal article" date="2019" name="Int. J. Syst. Evol. Microbiol.">
        <title>The Global Catalogue of Microorganisms (GCM) 10K type strain sequencing project: providing services to taxonomists for standard genome sequencing and annotation.</title>
        <authorList>
            <consortium name="The Broad Institute Genomics Platform"/>
            <consortium name="The Broad Institute Genome Sequencing Center for Infectious Disease"/>
            <person name="Wu L."/>
            <person name="Ma J."/>
        </authorList>
    </citation>
    <scope>NUCLEOTIDE SEQUENCE [LARGE SCALE GENOMIC DNA]</scope>
    <source>
        <strain evidence="2">NBRC 108723</strain>
    </source>
</reference>
<dbReference type="RefSeq" id="WP_284192727.1">
    <property type="nucleotide sequence ID" value="NZ_BSPW01000059.1"/>
</dbReference>
<dbReference type="SUPFAM" id="SSF56112">
    <property type="entry name" value="Protein kinase-like (PK-like)"/>
    <property type="match status" value="1"/>
</dbReference>
<sequence length="365" mass="41409">MSIKKCVNVSDNPNSKAQKLIGRFNRQPVGKPIENIKLEAEVSNPLDKTKQQAERRAAHLIADTFKAYKQRKQAKVVNELGIKTLTNSKASRSYFYDQKGQFLSRTPDNFHKGGKGGFKQLVRRDDKFVQLHIHRLDEDLNQLSYNQLAHGTLRGFESICKAQYVNPTTMIARNGGKEVASLIEEGKSVKPQAFKTLLSELKRLHSQSIYFHDIKPENLTFDDKVVRHIDVENLEAPGYNTTDDGVVCSPYYVTQYLLNDIMHGSKKDHASRSHDNYAVLKSMIEATNGYFFDVKNRDDEASPIPVFGMAKKDLESAKDWIKDNILPQWQAEAEKLLKCPGSQAGSVVVFDMMDWASIEKKDRAL</sequence>
<protein>
    <recommendedName>
        <fullName evidence="3">Protein kinase domain-containing protein</fullName>
    </recommendedName>
</protein>
<evidence type="ECO:0008006" key="3">
    <source>
        <dbReference type="Google" id="ProtNLM"/>
    </source>
</evidence>
<dbReference type="Gene3D" id="1.10.510.10">
    <property type="entry name" value="Transferase(Phosphotransferase) domain 1"/>
    <property type="match status" value="1"/>
</dbReference>